<feature type="domain" description="HTH luxR-type" evidence="6">
    <location>
        <begin position="157"/>
        <end position="222"/>
    </location>
</feature>
<proteinExistence type="predicted"/>
<dbReference type="PROSITE" id="PS50110">
    <property type="entry name" value="RESPONSE_REGULATORY"/>
    <property type="match status" value="1"/>
</dbReference>
<evidence type="ECO:0000313" key="9">
    <source>
        <dbReference type="Proteomes" id="UP000295818"/>
    </source>
</evidence>
<reference evidence="8 9" key="1">
    <citation type="journal article" date="2015" name="Stand. Genomic Sci.">
        <title>Genomic Encyclopedia of Bacterial and Archaeal Type Strains, Phase III: the genomes of soil and plant-associated and newly described type strains.</title>
        <authorList>
            <person name="Whitman W.B."/>
            <person name="Woyke T."/>
            <person name="Klenk H.P."/>
            <person name="Zhou Y."/>
            <person name="Lilburn T.G."/>
            <person name="Beck B.J."/>
            <person name="De Vos P."/>
            <person name="Vandamme P."/>
            <person name="Eisen J.A."/>
            <person name="Garrity G."/>
            <person name="Hugenholtz P."/>
            <person name="Kyrpides N.C."/>
        </authorList>
    </citation>
    <scope>NUCLEOTIDE SEQUENCE [LARGE SCALE GENOMIC DNA]</scope>
    <source>
        <strain evidence="8 9">VKM Ac-2538</strain>
    </source>
</reference>
<dbReference type="SUPFAM" id="SSF52172">
    <property type="entry name" value="CheY-like"/>
    <property type="match status" value="1"/>
</dbReference>
<comment type="caution">
    <text evidence="8">The sequence shown here is derived from an EMBL/GenBank/DDBJ whole genome shotgun (WGS) entry which is preliminary data.</text>
</comment>
<dbReference type="InterPro" id="IPR016032">
    <property type="entry name" value="Sig_transdc_resp-reg_C-effctor"/>
</dbReference>
<dbReference type="SUPFAM" id="SSF46894">
    <property type="entry name" value="C-terminal effector domain of the bipartite response regulators"/>
    <property type="match status" value="1"/>
</dbReference>
<gene>
    <name evidence="8" type="ORF">EV644_14115</name>
</gene>
<evidence type="ECO:0000256" key="2">
    <source>
        <dbReference type="ARBA" id="ARBA00023015"/>
    </source>
</evidence>
<dbReference type="Pfam" id="PF00072">
    <property type="entry name" value="Response_reg"/>
    <property type="match status" value="1"/>
</dbReference>
<feature type="domain" description="Response regulatory" evidence="7">
    <location>
        <begin position="6"/>
        <end position="122"/>
    </location>
</feature>
<feature type="modified residue" description="4-aspartylphosphate" evidence="5">
    <location>
        <position position="57"/>
    </location>
</feature>
<evidence type="ECO:0000256" key="1">
    <source>
        <dbReference type="ARBA" id="ARBA00022553"/>
    </source>
</evidence>
<dbReference type="InterPro" id="IPR011006">
    <property type="entry name" value="CheY-like_superfamily"/>
</dbReference>
<organism evidence="8 9">
    <name type="scientific">Kribbella orskensis</name>
    <dbReference type="NCBI Taxonomy" id="2512216"/>
    <lineage>
        <taxon>Bacteria</taxon>
        <taxon>Bacillati</taxon>
        <taxon>Actinomycetota</taxon>
        <taxon>Actinomycetes</taxon>
        <taxon>Propionibacteriales</taxon>
        <taxon>Kribbellaceae</taxon>
        <taxon>Kribbella</taxon>
    </lineage>
</organism>
<evidence type="ECO:0000256" key="5">
    <source>
        <dbReference type="PROSITE-ProRule" id="PRU00169"/>
    </source>
</evidence>
<protein>
    <submittedName>
        <fullName evidence="8">Two-component system nitrate/nitrite response regulator NarL</fullName>
    </submittedName>
</protein>
<name>A0ABY2B8R0_9ACTN</name>
<evidence type="ECO:0000256" key="3">
    <source>
        <dbReference type="ARBA" id="ARBA00023125"/>
    </source>
</evidence>
<dbReference type="InterPro" id="IPR058245">
    <property type="entry name" value="NreC/VraR/RcsB-like_REC"/>
</dbReference>
<evidence type="ECO:0000259" key="6">
    <source>
        <dbReference type="PROSITE" id="PS50043"/>
    </source>
</evidence>
<dbReference type="CDD" id="cd17535">
    <property type="entry name" value="REC_NarL-like"/>
    <property type="match status" value="1"/>
</dbReference>
<dbReference type="InterPro" id="IPR000792">
    <property type="entry name" value="Tscrpt_reg_LuxR_C"/>
</dbReference>
<dbReference type="InterPro" id="IPR001789">
    <property type="entry name" value="Sig_transdc_resp-reg_receiver"/>
</dbReference>
<dbReference type="PANTHER" id="PTHR43214">
    <property type="entry name" value="TWO-COMPONENT RESPONSE REGULATOR"/>
    <property type="match status" value="1"/>
</dbReference>
<keyword evidence="2" id="KW-0805">Transcription regulation</keyword>
<keyword evidence="4" id="KW-0804">Transcription</keyword>
<dbReference type="Proteomes" id="UP000295818">
    <property type="component" value="Unassembled WGS sequence"/>
</dbReference>
<dbReference type="PRINTS" id="PR00038">
    <property type="entry name" value="HTHLUXR"/>
</dbReference>
<keyword evidence="3" id="KW-0238">DNA-binding</keyword>
<dbReference type="SMART" id="SM00421">
    <property type="entry name" value="HTH_LUXR"/>
    <property type="match status" value="1"/>
</dbReference>
<dbReference type="PROSITE" id="PS50043">
    <property type="entry name" value="HTH_LUXR_2"/>
    <property type="match status" value="1"/>
</dbReference>
<dbReference type="CDD" id="cd06170">
    <property type="entry name" value="LuxR_C_like"/>
    <property type="match status" value="1"/>
</dbReference>
<dbReference type="Pfam" id="PF00196">
    <property type="entry name" value="GerE"/>
    <property type="match status" value="1"/>
</dbReference>
<evidence type="ECO:0000259" key="7">
    <source>
        <dbReference type="PROSITE" id="PS50110"/>
    </source>
</evidence>
<dbReference type="Gene3D" id="3.40.50.2300">
    <property type="match status" value="1"/>
</dbReference>
<dbReference type="SMART" id="SM00448">
    <property type="entry name" value="REC"/>
    <property type="match status" value="1"/>
</dbReference>
<dbReference type="EMBL" id="SLWM01000041">
    <property type="protein sequence ID" value="TCO09069.1"/>
    <property type="molecule type" value="Genomic_DNA"/>
</dbReference>
<dbReference type="InterPro" id="IPR039420">
    <property type="entry name" value="WalR-like"/>
</dbReference>
<evidence type="ECO:0000313" key="8">
    <source>
        <dbReference type="EMBL" id="TCO09069.1"/>
    </source>
</evidence>
<dbReference type="PANTHER" id="PTHR43214:SF24">
    <property type="entry name" value="TRANSCRIPTIONAL REGULATORY PROTEIN NARL-RELATED"/>
    <property type="match status" value="1"/>
</dbReference>
<evidence type="ECO:0000256" key="4">
    <source>
        <dbReference type="ARBA" id="ARBA00023163"/>
    </source>
</evidence>
<sequence length="234" mass="24104">MQSSIKVVVIDGHTLTRYGLMRLVSIDADITVVGECGVAAEAPALVESARPDVVVLDVALPDADGFQLARELRDRHAELGIVVLTAQAEDDVLFRALETGVSAFVDKTAPNTEVLGAIRHAAVAAASFTATGLMHALARRGQVAGVQPVGGQSVSGPVAVGLALSPREQEVLSLLATGRSVPEIAGAMFVSLSTAKTYVSRVYEKLGAVNRANAIMIALGLGLITPMLPASASA</sequence>
<keyword evidence="1 5" id="KW-0597">Phosphoprotein</keyword>
<accession>A0ABY2B8R0</accession>
<keyword evidence="9" id="KW-1185">Reference proteome</keyword>
<dbReference type="RefSeq" id="WP_132197243.1">
    <property type="nucleotide sequence ID" value="NZ_SLWM01000041.1"/>
</dbReference>